<evidence type="ECO:0000256" key="1">
    <source>
        <dbReference type="SAM" id="SignalP"/>
    </source>
</evidence>
<evidence type="ECO:0000313" key="3">
    <source>
        <dbReference type="Proteomes" id="UP001176059"/>
    </source>
</evidence>
<proteinExistence type="predicted"/>
<evidence type="ECO:0008006" key="4">
    <source>
        <dbReference type="Google" id="ProtNLM"/>
    </source>
</evidence>
<dbReference type="Proteomes" id="UP001176059">
    <property type="component" value="Unassembled WGS sequence"/>
</dbReference>
<accession>A0AA38J5E2</accession>
<dbReference type="AlphaFoldDB" id="A0AA38J5E2"/>
<organism evidence="2 3">
    <name type="scientific">Lentinula guzmanii</name>
    <dbReference type="NCBI Taxonomy" id="2804957"/>
    <lineage>
        <taxon>Eukaryota</taxon>
        <taxon>Fungi</taxon>
        <taxon>Dikarya</taxon>
        <taxon>Basidiomycota</taxon>
        <taxon>Agaricomycotina</taxon>
        <taxon>Agaricomycetes</taxon>
        <taxon>Agaricomycetidae</taxon>
        <taxon>Agaricales</taxon>
        <taxon>Marasmiineae</taxon>
        <taxon>Omphalotaceae</taxon>
        <taxon>Lentinula</taxon>
    </lineage>
</organism>
<gene>
    <name evidence="2" type="ORF">DFJ43DRAFT_1042704</name>
</gene>
<protein>
    <recommendedName>
        <fullName evidence="4">Phosphatases II</fullName>
    </recommendedName>
</protein>
<feature type="chain" id="PRO_5041410937" description="Phosphatases II" evidence="1">
    <location>
        <begin position="23"/>
        <end position="144"/>
    </location>
</feature>
<reference evidence="2" key="2">
    <citation type="journal article" date="2023" name="Proc. Natl. Acad. Sci. U.S.A.">
        <title>A global phylogenomic analysis of the shiitake genus Lentinula.</title>
        <authorList>
            <person name="Sierra-Patev S."/>
            <person name="Min B."/>
            <person name="Naranjo-Ortiz M."/>
            <person name="Looney B."/>
            <person name="Konkel Z."/>
            <person name="Slot J.C."/>
            <person name="Sakamoto Y."/>
            <person name="Steenwyk J.L."/>
            <person name="Rokas A."/>
            <person name="Carro J."/>
            <person name="Camarero S."/>
            <person name="Ferreira P."/>
            <person name="Molpeceres G."/>
            <person name="Ruiz-Duenas F.J."/>
            <person name="Serrano A."/>
            <person name="Henrissat B."/>
            <person name="Drula E."/>
            <person name="Hughes K.W."/>
            <person name="Mata J.L."/>
            <person name="Ishikawa N.K."/>
            <person name="Vargas-Isla R."/>
            <person name="Ushijima S."/>
            <person name="Smith C.A."/>
            <person name="Donoghue J."/>
            <person name="Ahrendt S."/>
            <person name="Andreopoulos W."/>
            <person name="He G."/>
            <person name="LaButti K."/>
            <person name="Lipzen A."/>
            <person name="Ng V."/>
            <person name="Riley R."/>
            <person name="Sandor L."/>
            <person name="Barry K."/>
            <person name="Martinez A.T."/>
            <person name="Xiao Y."/>
            <person name="Gibbons J.G."/>
            <person name="Terashima K."/>
            <person name="Grigoriev I.V."/>
            <person name="Hibbett D."/>
        </authorList>
    </citation>
    <scope>NUCLEOTIDE SEQUENCE</scope>
    <source>
        <strain evidence="2">ET3784</strain>
    </source>
</reference>
<name>A0AA38J5E2_9AGAR</name>
<reference evidence="2" key="1">
    <citation type="submission" date="2022-08" db="EMBL/GenBank/DDBJ databases">
        <authorList>
            <consortium name="DOE Joint Genome Institute"/>
            <person name="Min B."/>
            <person name="Sierra-Patev S."/>
            <person name="Naranjo-Ortiz M."/>
            <person name="Looney B."/>
            <person name="Konkel Z."/>
            <person name="Slot J.C."/>
            <person name="Sakamoto Y."/>
            <person name="Steenwyk J.L."/>
            <person name="Rokas A."/>
            <person name="Carro J."/>
            <person name="Camarero S."/>
            <person name="Ferreira P."/>
            <person name="Molpeceres G."/>
            <person name="Ruiz-duenas F.J."/>
            <person name="Serrano A."/>
            <person name="Henrissat B."/>
            <person name="Drula E."/>
            <person name="Hughes K.W."/>
            <person name="Mata J.L."/>
            <person name="Ishikawa N.K."/>
            <person name="Vargas-Isla R."/>
            <person name="Ushijima S."/>
            <person name="Smith C.A."/>
            <person name="Ahrendt S."/>
            <person name="Andreopoulos W."/>
            <person name="He G."/>
            <person name="LaButti K."/>
            <person name="Lipzen A."/>
            <person name="Ng V."/>
            <person name="Riley R."/>
            <person name="Sandor L."/>
            <person name="Barry K."/>
            <person name="Martinez A.T."/>
            <person name="Xiao Y."/>
            <person name="Gibbons J.G."/>
            <person name="Terashima K."/>
            <person name="Hibbett D.S."/>
            <person name="Grigoriev I.V."/>
        </authorList>
    </citation>
    <scope>NUCLEOTIDE SEQUENCE</scope>
    <source>
        <strain evidence="2">ET3784</strain>
    </source>
</reference>
<comment type="caution">
    <text evidence="2">The sequence shown here is derived from an EMBL/GenBank/DDBJ whole genome shotgun (WGS) entry which is preliminary data.</text>
</comment>
<keyword evidence="3" id="KW-1185">Reference proteome</keyword>
<feature type="signal peptide" evidence="1">
    <location>
        <begin position="1"/>
        <end position="22"/>
    </location>
</feature>
<evidence type="ECO:0000313" key="2">
    <source>
        <dbReference type="EMBL" id="KAJ3719571.1"/>
    </source>
</evidence>
<sequence length="144" mass="16077">MHLEQICKSSFWLAILLRPVGCMVEHSARKGCVKSYTLHATGGRRRSFYKSDICLTITIEYIHVVQILSPNLNSPDNAYVLVIHCQRGGKRAGLFGDILEKSYPPQISAPRQLHHQAITYGHHYEKITLGSSSTQATQINCPAS</sequence>
<keyword evidence="1" id="KW-0732">Signal</keyword>
<dbReference type="EMBL" id="JANVFO010000065">
    <property type="protein sequence ID" value="KAJ3719571.1"/>
    <property type="molecule type" value="Genomic_DNA"/>
</dbReference>